<keyword evidence="3" id="KW-1185">Reference proteome</keyword>
<keyword evidence="1" id="KW-1133">Transmembrane helix</keyword>
<comment type="caution">
    <text evidence="2">The sequence shown here is derived from an EMBL/GenBank/DDBJ whole genome shotgun (WGS) entry which is preliminary data.</text>
</comment>
<evidence type="ECO:0000313" key="3">
    <source>
        <dbReference type="Proteomes" id="UP001374584"/>
    </source>
</evidence>
<dbReference type="EMBL" id="JAYMYR010000007">
    <property type="protein sequence ID" value="KAK7353738.1"/>
    <property type="molecule type" value="Genomic_DNA"/>
</dbReference>
<organism evidence="2 3">
    <name type="scientific">Phaseolus coccineus</name>
    <name type="common">Scarlet runner bean</name>
    <name type="synonym">Phaseolus multiflorus</name>
    <dbReference type="NCBI Taxonomy" id="3886"/>
    <lineage>
        <taxon>Eukaryota</taxon>
        <taxon>Viridiplantae</taxon>
        <taxon>Streptophyta</taxon>
        <taxon>Embryophyta</taxon>
        <taxon>Tracheophyta</taxon>
        <taxon>Spermatophyta</taxon>
        <taxon>Magnoliopsida</taxon>
        <taxon>eudicotyledons</taxon>
        <taxon>Gunneridae</taxon>
        <taxon>Pentapetalae</taxon>
        <taxon>rosids</taxon>
        <taxon>fabids</taxon>
        <taxon>Fabales</taxon>
        <taxon>Fabaceae</taxon>
        <taxon>Papilionoideae</taxon>
        <taxon>50 kb inversion clade</taxon>
        <taxon>NPAAA clade</taxon>
        <taxon>indigoferoid/millettioid clade</taxon>
        <taxon>Phaseoleae</taxon>
        <taxon>Phaseolus</taxon>
    </lineage>
</organism>
<feature type="transmembrane region" description="Helical" evidence="1">
    <location>
        <begin position="59"/>
        <end position="80"/>
    </location>
</feature>
<keyword evidence="1" id="KW-0812">Transmembrane</keyword>
<accession>A0AAN9MLR7</accession>
<evidence type="ECO:0000313" key="2">
    <source>
        <dbReference type="EMBL" id="KAK7353738.1"/>
    </source>
</evidence>
<reference evidence="2 3" key="1">
    <citation type="submission" date="2024-01" db="EMBL/GenBank/DDBJ databases">
        <title>The genomes of 5 underutilized Papilionoideae crops provide insights into root nodulation and disease resistanc.</title>
        <authorList>
            <person name="Jiang F."/>
        </authorList>
    </citation>
    <scope>NUCLEOTIDE SEQUENCE [LARGE SCALE GENOMIC DNA]</scope>
    <source>
        <strain evidence="2">JINMINGXINNONG_FW02</strain>
        <tissue evidence="2">Leaves</tissue>
    </source>
</reference>
<evidence type="ECO:0000256" key="1">
    <source>
        <dbReference type="SAM" id="Phobius"/>
    </source>
</evidence>
<dbReference type="Proteomes" id="UP001374584">
    <property type="component" value="Unassembled WGS sequence"/>
</dbReference>
<protein>
    <submittedName>
        <fullName evidence="2">Uncharacterized protein</fullName>
    </submittedName>
</protein>
<gene>
    <name evidence="2" type="ORF">VNO80_19189</name>
</gene>
<name>A0AAN9MLR7_PHACN</name>
<proteinExistence type="predicted"/>
<keyword evidence="1" id="KW-0472">Membrane</keyword>
<dbReference type="AlphaFoldDB" id="A0AAN9MLR7"/>
<sequence>MAQAFKKKASSSAAAEAFVAAVGKNNWKGKNPPISDPEYSWILEEGSTYDMQFSLKVQYFVHWLVGLLICLFHSPFSLIFYYSSSLIDLPRLIHLLLLLDVVVDVRQVSVHYFPVVKKRGYGRHGSRYGIDLEEIGFHHDVEFASVPYLYPADFEHRA</sequence>